<proteinExistence type="predicted"/>
<organism evidence="2">
    <name type="scientific">marine metagenome</name>
    <dbReference type="NCBI Taxonomy" id="408172"/>
    <lineage>
        <taxon>unclassified sequences</taxon>
        <taxon>metagenomes</taxon>
        <taxon>ecological metagenomes</taxon>
    </lineage>
</organism>
<accession>A0A381Q8E4</accession>
<dbReference type="EMBL" id="UINC01001250">
    <property type="protein sequence ID" value="SUZ75586.1"/>
    <property type="molecule type" value="Genomic_DNA"/>
</dbReference>
<feature type="compositionally biased region" description="Acidic residues" evidence="1">
    <location>
        <begin position="48"/>
        <end position="62"/>
    </location>
</feature>
<name>A0A381Q8E4_9ZZZZ</name>
<protein>
    <submittedName>
        <fullName evidence="2">Uncharacterized protein</fullName>
    </submittedName>
</protein>
<feature type="region of interest" description="Disordered" evidence="1">
    <location>
        <begin position="20"/>
        <end position="67"/>
    </location>
</feature>
<reference evidence="2" key="1">
    <citation type="submission" date="2018-05" db="EMBL/GenBank/DDBJ databases">
        <authorList>
            <person name="Lanie J.A."/>
            <person name="Ng W.-L."/>
            <person name="Kazmierczak K.M."/>
            <person name="Andrzejewski T.M."/>
            <person name="Davidsen T.M."/>
            <person name="Wayne K.J."/>
            <person name="Tettelin H."/>
            <person name="Glass J.I."/>
            <person name="Rusch D."/>
            <person name="Podicherti R."/>
            <person name="Tsui H.-C.T."/>
            <person name="Winkler M.E."/>
        </authorList>
    </citation>
    <scope>NUCLEOTIDE SEQUENCE</scope>
</reference>
<gene>
    <name evidence="2" type="ORF">METZ01_LOCUS28440</name>
</gene>
<dbReference type="AlphaFoldDB" id="A0A381Q8E4"/>
<evidence type="ECO:0000313" key="2">
    <source>
        <dbReference type="EMBL" id="SUZ75586.1"/>
    </source>
</evidence>
<evidence type="ECO:0000256" key="1">
    <source>
        <dbReference type="SAM" id="MobiDB-lite"/>
    </source>
</evidence>
<sequence>MLPIVTALVLSLGLAACAAESQPEADGGGESTLAQQTDERGEERDGGEQEEADGDEHGEEGVESGVYIARTASWSETRNDAWLQLSFNSASNSFVGRVSNTGNEPLCDFRVEVHLSTGIELGPTERTGVPYGGSINVTLPSGGEEFTTWTAHPEMSPCEGQ</sequence>
<feature type="compositionally biased region" description="Basic and acidic residues" evidence="1">
    <location>
        <begin position="37"/>
        <end position="47"/>
    </location>
</feature>